<sequence>MLLVDVRKKELAVVQQPNPISGRDCGAIGPARRIHGRLREISSTCGCKAFTNNRTARLGSGGSRVGKQSVGERSISGLQARNRRYFGKNVASDLESICVPWKQVSQSTQNIVGKVGEASFVPLMKTCLTIIDDKQVTIQACRSLTSQSCFGKQAR</sequence>
<dbReference type="EMBL" id="JH793541">
    <property type="protein sequence ID" value="ELQ38743.1"/>
    <property type="molecule type" value="Genomic_DNA"/>
</dbReference>
<dbReference type="Proteomes" id="UP000011086">
    <property type="component" value="Unassembled WGS sequence"/>
</dbReference>
<organism evidence="1">
    <name type="scientific">Pyricularia oryzae (strain Y34)</name>
    <name type="common">Rice blast fungus</name>
    <name type="synonym">Magnaporthe oryzae</name>
    <dbReference type="NCBI Taxonomy" id="1143189"/>
    <lineage>
        <taxon>Eukaryota</taxon>
        <taxon>Fungi</taxon>
        <taxon>Dikarya</taxon>
        <taxon>Ascomycota</taxon>
        <taxon>Pezizomycotina</taxon>
        <taxon>Sordariomycetes</taxon>
        <taxon>Sordariomycetidae</taxon>
        <taxon>Magnaporthales</taxon>
        <taxon>Pyriculariaceae</taxon>
        <taxon>Pyricularia</taxon>
    </lineage>
</organism>
<name>A0AA97NYJ3_PYRO3</name>
<evidence type="ECO:0000313" key="1">
    <source>
        <dbReference type="EMBL" id="ELQ38743.1"/>
    </source>
</evidence>
<protein>
    <submittedName>
        <fullName evidence="1">Uncharacterized protein</fullName>
    </submittedName>
</protein>
<dbReference type="AlphaFoldDB" id="A0AA97NYJ3"/>
<reference evidence="1" key="1">
    <citation type="journal article" date="2012" name="PLoS Genet.">
        <title>Comparative analysis of the genomes of two field isolates of the rice blast fungus Magnaporthe oryzae.</title>
        <authorList>
            <person name="Xue M."/>
            <person name="Yang J."/>
            <person name="Li Z."/>
            <person name="Hu S."/>
            <person name="Yao N."/>
            <person name="Dean R.A."/>
            <person name="Zhao W."/>
            <person name="Shen M."/>
            <person name="Zhang H."/>
            <person name="Li C."/>
            <person name="Liu L."/>
            <person name="Cao L."/>
            <person name="Xu X."/>
            <person name="Xing Y."/>
            <person name="Hsiang T."/>
            <person name="Zhang Z."/>
            <person name="Xu J.R."/>
            <person name="Peng Y.L."/>
        </authorList>
    </citation>
    <scope>NUCLEOTIDE SEQUENCE</scope>
    <source>
        <strain evidence="1">Y34</strain>
    </source>
</reference>
<gene>
    <name evidence="1" type="ORF">OOU_Y34scaffold00528g35</name>
</gene>
<accession>A0AA97NYJ3</accession>
<proteinExistence type="predicted"/>